<evidence type="ECO:0000313" key="4">
    <source>
        <dbReference type="Proteomes" id="UP000609121"/>
    </source>
</evidence>
<keyword evidence="2" id="KW-0472">Membrane</keyword>
<sequence length="182" mass="20253">MTATDAPRRRLLWRLVFGLSLALNVLVVSAGAGLMLSKRGGNEEAPPMRAGFVGPMLGVLPPEDRRAVLSQMHRFGKSIGVTRGGQEEVRAEIVALLEAEPFDAAALRQVLEQSNTRFSAFTEAAQAAICDRLETMPPAMRAEYVDRLKRFGTYRGDWKAGHKSDRDRDRDRDGGERDRERD</sequence>
<feature type="transmembrane region" description="Helical" evidence="2">
    <location>
        <begin position="12"/>
        <end position="36"/>
    </location>
</feature>
<accession>A0A8J7CJV9</accession>
<dbReference type="EMBL" id="JACVXA010000013">
    <property type="protein sequence ID" value="MBE3637936.1"/>
    <property type="molecule type" value="Genomic_DNA"/>
</dbReference>
<feature type="region of interest" description="Disordered" evidence="1">
    <location>
        <begin position="157"/>
        <end position="182"/>
    </location>
</feature>
<protein>
    <submittedName>
        <fullName evidence="3">Periplasmic heavy metal sensor</fullName>
    </submittedName>
</protein>
<name>A0A8J7CJV9_9RHOB</name>
<keyword evidence="2" id="KW-0812">Transmembrane</keyword>
<comment type="caution">
    <text evidence="3">The sequence shown here is derived from an EMBL/GenBank/DDBJ whole genome shotgun (WGS) entry which is preliminary data.</text>
</comment>
<dbReference type="AlphaFoldDB" id="A0A8J7CJV9"/>
<keyword evidence="4" id="KW-1185">Reference proteome</keyword>
<evidence type="ECO:0000313" key="3">
    <source>
        <dbReference type="EMBL" id="MBE3637936.1"/>
    </source>
</evidence>
<gene>
    <name evidence="3" type="ORF">ICN82_06950</name>
</gene>
<evidence type="ECO:0000256" key="2">
    <source>
        <dbReference type="SAM" id="Phobius"/>
    </source>
</evidence>
<keyword evidence="2" id="KW-1133">Transmembrane helix</keyword>
<dbReference type="Proteomes" id="UP000609121">
    <property type="component" value="Unassembled WGS sequence"/>
</dbReference>
<evidence type="ECO:0000256" key="1">
    <source>
        <dbReference type="SAM" id="MobiDB-lite"/>
    </source>
</evidence>
<reference evidence="3" key="1">
    <citation type="submission" date="2020-09" db="EMBL/GenBank/DDBJ databases">
        <title>A novel bacterium of genus Mangrovicoccus, isolated from South China Sea.</title>
        <authorList>
            <person name="Huang H."/>
            <person name="Mo K."/>
            <person name="Hu Y."/>
        </authorList>
    </citation>
    <scope>NUCLEOTIDE SEQUENCE</scope>
    <source>
        <strain evidence="3">HB182678</strain>
    </source>
</reference>
<dbReference type="InterPro" id="IPR025961">
    <property type="entry name" value="Metal_resist"/>
</dbReference>
<proteinExistence type="predicted"/>
<dbReference type="Pfam" id="PF13801">
    <property type="entry name" value="Metal_resist"/>
    <property type="match status" value="1"/>
</dbReference>
<dbReference type="RefSeq" id="WP_193181111.1">
    <property type="nucleotide sequence ID" value="NZ_JACVXA010000013.1"/>
</dbReference>
<organism evidence="3 4">
    <name type="scientific">Mangrovicoccus algicola</name>
    <dbReference type="NCBI Taxonomy" id="2771008"/>
    <lineage>
        <taxon>Bacteria</taxon>
        <taxon>Pseudomonadati</taxon>
        <taxon>Pseudomonadota</taxon>
        <taxon>Alphaproteobacteria</taxon>
        <taxon>Rhodobacterales</taxon>
        <taxon>Paracoccaceae</taxon>
        <taxon>Mangrovicoccus</taxon>
    </lineage>
</organism>